<dbReference type="GeneID" id="85363128"/>
<protein>
    <submittedName>
        <fullName evidence="3">Uncharacterized protein</fullName>
    </submittedName>
</protein>
<dbReference type="Pfam" id="PF20414">
    <property type="entry name" value="DUF6698"/>
    <property type="match status" value="1"/>
</dbReference>
<organism evidence="3 4">
    <name type="scientific">Armillaria tabescens</name>
    <name type="common">Ringless honey mushroom</name>
    <name type="synonym">Agaricus tabescens</name>
    <dbReference type="NCBI Taxonomy" id="1929756"/>
    <lineage>
        <taxon>Eukaryota</taxon>
        <taxon>Fungi</taxon>
        <taxon>Dikarya</taxon>
        <taxon>Basidiomycota</taxon>
        <taxon>Agaricomycotina</taxon>
        <taxon>Agaricomycetes</taxon>
        <taxon>Agaricomycetidae</taxon>
        <taxon>Agaricales</taxon>
        <taxon>Marasmiineae</taxon>
        <taxon>Physalacriaceae</taxon>
        <taxon>Desarmillaria</taxon>
    </lineage>
</organism>
<dbReference type="AlphaFoldDB" id="A0AA39IXF1"/>
<feature type="coiled-coil region" evidence="1">
    <location>
        <begin position="17"/>
        <end position="44"/>
    </location>
</feature>
<keyword evidence="4" id="KW-1185">Reference proteome</keyword>
<dbReference type="InterPro" id="IPR046521">
    <property type="entry name" value="DUF6698"/>
</dbReference>
<name>A0AA39IXF1_ARMTA</name>
<evidence type="ECO:0000256" key="1">
    <source>
        <dbReference type="SAM" id="Coils"/>
    </source>
</evidence>
<reference evidence="3" key="1">
    <citation type="submission" date="2023-06" db="EMBL/GenBank/DDBJ databases">
        <authorList>
            <consortium name="Lawrence Berkeley National Laboratory"/>
            <person name="Ahrendt S."/>
            <person name="Sahu N."/>
            <person name="Indic B."/>
            <person name="Wong-Bajracharya J."/>
            <person name="Merenyi Z."/>
            <person name="Ke H.-M."/>
            <person name="Monk M."/>
            <person name="Kocsube S."/>
            <person name="Drula E."/>
            <person name="Lipzen A."/>
            <person name="Balint B."/>
            <person name="Henrissat B."/>
            <person name="Andreopoulos B."/>
            <person name="Martin F.M."/>
            <person name="Harder C.B."/>
            <person name="Rigling D."/>
            <person name="Ford K.L."/>
            <person name="Foster G.D."/>
            <person name="Pangilinan J."/>
            <person name="Papanicolaou A."/>
            <person name="Barry K."/>
            <person name="LaButti K."/>
            <person name="Viragh M."/>
            <person name="Koriabine M."/>
            <person name="Yan M."/>
            <person name="Riley R."/>
            <person name="Champramary S."/>
            <person name="Plett K.L."/>
            <person name="Tsai I.J."/>
            <person name="Slot J."/>
            <person name="Sipos G."/>
            <person name="Plett J."/>
            <person name="Nagy L.G."/>
            <person name="Grigoriev I.V."/>
        </authorList>
    </citation>
    <scope>NUCLEOTIDE SEQUENCE</scope>
    <source>
        <strain evidence="3">CCBAS 213</strain>
    </source>
</reference>
<dbReference type="Proteomes" id="UP001175211">
    <property type="component" value="Unassembled WGS sequence"/>
</dbReference>
<dbReference type="RefSeq" id="XP_060321311.1">
    <property type="nucleotide sequence ID" value="XM_060479580.1"/>
</dbReference>
<comment type="caution">
    <text evidence="3">The sequence shown here is derived from an EMBL/GenBank/DDBJ whole genome shotgun (WGS) entry which is preliminary data.</text>
</comment>
<evidence type="ECO:0000256" key="2">
    <source>
        <dbReference type="SAM" id="MobiDB-lite"/>
    </source>
</evidence>
<gene>
    <name evidence="3" type="ORF">EV420DRAFT_1708972</name>
</gene>
<feature type="region of interest" description="Disordered" evidence="2">
    <location>
        <begin position="54"/>
        <end position="76"/>
    </location>
</feature>
<sequence length="563" mass="62922">MSMDLTQLSNILGNLSVNDLVLALKESQLQTQALQEEIRQLKTAVPSNKNLSDISTSVSSMSESTGSTTDSSAASDLTSSKKSKTLFQSKESQAKLNYVVCRMVFFGNIWWETKELSGSALEYDVAIRKLDSAVVALHAAPHSCQKVLQDCVTVLRIIVKLHEYLPPVYHPLIGATLDGKYYKMFKLMAKKAQEGRSNMMHRFREVRHRIFEGVLPATHFQNGFDRFTDPECRRLLGYDEVKKQYKRLPPCLFAEGRISGATMFRVQAGIKILLAMLWGKGALDKIKITMRKTNATLWEVNEVNAPCMAFVAIVIRYLLSGDGDFDSPGNRSGIDYDADFEYYLKRIEELIQEGAKSISNTFQFYNEQVFHPKVVGASKVPGLPVLYDDEEEEIWRGMKEIEDSPDDPDDFDDTSTSLAFTPQITPAVQANTHDASASQPAQSITRPTSAITAANEIEHVEIQSTEQTAPVKEKRGKRGKKTTAVATVVPRETRATRRTRSTRRVRFEDEVIAAGRKTQGDGATEATLHTSAGTAHLMTSDIISVSAQYDEYDEQEEDEEVEE</sequence>
<evidence type="ECO:0000313" key="3">
    <source>
        <dbReference type="EMBL" id="KAK0431501.1"/>
    </source>
</evidence>
<accession>A0AA39IXF1</accession>
<keyword evidence="1" id="KW-0175">Coiled coil</keyword>
<dbReference type="EMBL" id="JAUEPS010000398">
    <property type="protein sequence ID" value="KAK0431501.1"/>
    <property type="molecule type" value="Genomic_DNA"/>
</dbReference>
<evidence type="ECO:0000313" key="4">
    <source>
        <dbReference type="Proteomes" id="UP001175211"/>
    </source>
</evidence>
<proteinExistence type="predicted"/>